<feature type="domain" description="N-acetyltransferase" evidence="2">
    <location>
        <begin position="184"/>
        <end position="264"/>
    </location>
</feature>
<evidence type="ECO:0000259" key="2">
    <source>
        <dbReference type="PROSITE" id="PS51186"/>
    </source>
</evidence>
<dbReference type="CDD" id="cd04301">
    <property type="entry name" value="NAT_SF"/>
    <property type="match status" value="1"/>
</dbReference>
<dbReference type="PANTHER" id="PTHR42919:SF20">
    <property type="entry name" value="GCN5-RELATED N-ACETYLTRANSFERASE 10, CHLOROPLASTIC"/>
    <property type="match status" value="1"/>
</dbReference>
<dbReference type="GO" id="GO:0007064">
    <property type="term" value="P:mitotic sister chromatid cohesion"/>
    <property type="evidence" value="ECO:0007669"/>
    <property type="project" value="TreeGrafter"/>
</dbReference>
<sequence length="279" mass="29698">MHAWPLALLPTLTAALVPFASIDCMRPWLASSTHKVVGHEGLLKPRLGTDADPITLGLMEADDVACVSSLIADAFGGGIEVIDNGGQSWEDKALRGVAAAAKTYDSTEYALGLRARCGARLKKPTRITDPNDRGAVMLIAARPSGSECVAAVELRLRRADGAHPTPLPMLDALRDAFSAKSSAPDRPYISNVCVADSCRRRGVAQALMDAAEHLAGPAGWGYDSVFLHVHEENPAALGLYEALAYEKLDALDEAPLRYFYKRLSEHAPSVSDVVAAAGR</sequence>
<keyword evidence="5" id="KW-1185">Reference proteome</keyword>
<dbReference type="PANTHER" id="PTHR42919">
    <property type="entry name" value="N-ALPHA-ACETYLTRANSFERASE"/>
    <property type="match status" value="1"/>
</dbReference>
<dbReference type="SUPFAM" id="SSF55729">
    <property type="entry name" value="Acyl-CoA N-acyltransferases (Nat)"/>
    <property type="match status" value="1"/>
</dbReference>
<accession>A0A7S4A6D6</accession>
<feature type="signal peptide" evidence="1">
    <location>
        <begin position="1"/>
        <end position="15"/>
    </location>
</feature>
<dbReference type="InterPro" id="IPR000182">
    <property type="entry name" value="GNAT_dom"/>
</dbReference>
<reference evidence="3" key="1">
    <citation type="submission" date="2021-01" db="EMBL/GenBank/DDBJ databases">
        <authorList>
            <person name="Corre E."/>
            <person name="Pelletier E."/>
            <person name="Niang G."/>
            <person name="Scheremetjew M."/>
            <person name="Finn R."/>
            <person name="Kale V."/>
            <person name="Holt S."/>
            <person name="Cochrane G."/>
            <person name="Meng A."/>
            <person name="Brown T."/>
            <person name="Cohen L."/>
        </authorList>
    </citation>
    <scope>NUCLEOTIDE SEQUENCE</scope>
    <source>
        <strain evidence="3">CCMP1756</strain>
    </source>
</reference>
<gene>
    <name evidence="3" type="ORF">PCAL00307_LOCUS20633</name>
    <name evidence="4" type="ORF">PECAL_1P04620</name>
</gene>
<dbReference type="Pfam" id="PF00583">
    <property type="entry name" value="Acetyltransf_1"/>
    <property type="match status" value="1"/>
</dbReference>
<keyword evidence="1" id="KW-0732">Signal</keyword>
<organism evidence="3">
    <name type="scientific">Pelagomonas calceolata</name>
    <dbReference type="NCBI Taxonomy" id="35677"/>
    <lineage>
        <taxon>Eukaryota</taxon>
        <taxon>Sar</taxon>
        <taxon>Stramenopiles</taxon>
        <taxon>Ochrophyta</taxon>
        <taxon>Pelagophyceae</taxon>
        <taxon>Pelagomonadales</taxon>
        <taxon>Pelagomonadaceae</taxon>
        <taxon>Pelagomonas</taxon>
    </lineage>
</organism>
<name>A0A7S4A6D6_9STRA</name>
<evidence type="ECO:0000313" key="5">
    <source>
        <dbReference type="Proteomes" id="UP000789595"/>
    </source>
</evidence>
<dbReference type="GO" id="GO:0008080">
    <property type="term" value="F:N-acetyltransferase activity"/>
    <property type="evidence" value="ECO:0007669"/>
    <property type="project" value="TreeGrafter"/>
</dbReference>
<reference evidence="4" key="2">
    <citation type="submission" date="2021-11" db="EMBL/GenBank/DDBJ databases">
        <authorList>
            <consortium name="Genoscope - CEA"/>
            <person name="William W."/>
        </authorList>
    </citation>
    <scope>NUCLEOTIDE SEQUENCE</scope>
</reference>
<evidence type="ECO:0000313" key="3">
    <source>
        <dbReference type="EMBL" id="CAE0705185.1"/>
    </source>
</evidence>
<dbReference type="OrthoDB" id="38408at2759"/>
<evidence type="ECO:0000313" key="4">
    <source>
        <dbReference type="EMBL" id="CAH0364110.1"/>
    </source>
</evidence>
<protein>
    <recommendedName>
        <fullName evidence="2">N-acetyltransferase domain-containing protein</fullName>
    </recommendedName>
</protein>
<dbReference type="PROSITE" id="PS51186">
    <property type="entry name" value="GNAT"/>
    <property type="match status" value="1"/>
</dbReference>
<dbReference type="GO" id="GO:0031415">
    <property type="term" value="C:NatA complex"/>
    <property type="evidence" value="ECO:0007669"/>
    <property type="project" value="TreeGrafter"/>
</dbReference>
<dbReference type="InterPro" id="IPR051556">
    <property type="entry name" value="N-term/lysine_N-AcTrnsfr"/>
</dbReference>
<feature type="chain" id="PRO_5035681086" description="N-acetyltransferase domain-containing protein" evidence="1">
    <location>
        <begin position="16"/>
        <end position="279"/>
    </location>
</feature>
<dbReference type="Proteomes" id="UP000789595">
    <property type="component" value="Unassembled WGS sequence"/>
</dbReference>
<proteinExistence type="predicted"/>
<dbReference type="EMBL" id="CAKKNE010000001">
    <property type="protein sequence ID" value="CAH0364110.1"/>
    <property type="molecule type" value="Genomic_DNA"/>
</dbReference>
<dbReference type="Gene3D" id="3.40.630.30">
    <property type="match status" value="1"/>
</dbReference>
<dbReference type="InterPro" id="IPR016181">
    <property type="entry name" value="Acyl_CoA_acyltransferase"/>
</dbReference>
<evidence type="ECO:0000256" key="1">
    <source>
        <dbReference type="SAM" id="SignalP"/>
    </source>
</evidence>
<dbReference type="AlphaFoldDB" id="A0A7S4A6D6"/>
<dbReference type="EMBL" id="HBIW01023915">
    <property type="protein sequence ID" value="CAE0705185.1"/>
    <property type="molecule type" value="Transcribed_RNA"/>
</dbReference>